<dbReference type="InterPro" id="IPR000601">
    <property type="entry name" value="PKD_dom"/>
</dbReference>
<reference evidence="8" key="1">
    <citation type="submission" date="2018-05" db="EMBL/GenBank/DDBJ databases">
        <authorList>
            <person name="Lanie J.A."/>
            <person name="Ng W.-L."/>
            <person name="Kazmierczak K.M."/>
            <person name="Andrzejewski T.M."/>
            <person name="Davidsen T.M."/>
            <person name="Wayne K.J."/>
            <person name="Tettelin H."/>
            <person name="Glass J.I."/>
            <person name="Rusch D."/>
            <person name="Podicherti R."/>
            <person name="Tsui H.-C.T."/>
            <person name="Winkler M.E."/>
        </authorList>
    </citation>
    <scope>NUCLEOTIDE SEQUENCE</scope>
</reference>
<dbReference type="SUPFAM" id="SSF49299">
    <property type="entry name" value="PKD domain"/>
    <property type="match status" value="2"/>
</dbReference>
<dbReference type="InterPro" id="IPR022409">
    <property type="entry name" value="PKD/Chitinase_dom"/>
</dbReference>
<evidence type="ECO:0000259" key="7">
    <source>
        <dbReference type="PROSITE" id="PS50093"/>
    </source>
</evidence>
<dbReference type="InterPro" id="IPR035986">
    <property type="entry name" value="PKD_dom_sf"/>
</dbReference>
<keyword evidence="5" id="KW-0472">Membrane</keyword>
<evidence type="ECO:0000256" key="5">
    <source>
        <dbReference type="ARBA" id="ARBA00023136"/>
    </source>
</evidence>
<dbReference type="SUPFAM" id="SSF69318">
    <property type="entry name" value="Integrin alpha N-terminal domain"/>
    <property type="match status" value="3"/>
</dbReference>
<feature type="domain" description="PKD" evidence="7">
    <location>
        <begin position="1197"/>
        <end position="1293"/>
    </location>
</feature>
<evidence type="ECO:0000256" key="4">
    <source>
        <dbReference type="ARBA" id="ARBA00022989"/>
    </source>
</evidence>
<dbReference type="InterPro" id="IPR028994">
    <property type="entry name" value="Integrin_alpha_N"/>
</dbReference>
<evidence type="ECO:0000313" key="8">
    <source>
        <dbReference type="EMBL" id="SUZ64267.1"/>
    </source>
</evidence>
<dbReference type="PANTHER" id="PTHR21419:SF23">
    <property type="entry name" value="PROTEIN DEFECTIVE IN EXINE FORMATION 1"/>
    <property type="match status" value="1"/>
</dbReference>
<gene>
    <name evidence="8" type="ORF">METZ01_LOCUS17121</name>
</gene>
<dbReference type="Pfam" id="PF01839">
    <property type="entry name" value="FG-GAP"/>
    <property type="match status" value="2"/>
</dbReference>
<evidence type="ECO:0000256" key="2">
    <source>
        <dbReference type="ARBA" id="ARBA00022692"/>
    </source>
</evidence>
<dbReference type="InterPro" id="IPR013517">
    <property type="entry name" value="FG-GAP"/>
</dbReference>
<dbReference type="Gene3D" id="2.60.40.10">
    <property type="entry name" value="Immunoglobulins"/>
    <property type="match status" value="2"/>
</dbReference>
<feature type="region of interest" description="Disordered" evidence="6">
    <location>
        <begin position="798"/>
        <end position="818"/>
    </location>
</feature>
<evidence type="ECO:0000256" key="3">
    <source>
        <dbReference type="ARBA" id="ARBA00022729"/>
    </source>
</evidence>
<organism evidence="8">
    <name type="scientific">marine metagenome</name>
    <dbReference type="NCBI Taxonomy" id="408172"/>
    <lineage>
        <taxon>unclassified sequences</taxon>
        <taxon>metagenomes</taxon>
        <taxon>ecological metagenomes</taxon>
    </lineage>
</organism>
<dbReference type="GO" id="GO:0016020">
    <property type="term" value="C:membrane"/>
    <property type="evidence" value="ECO:0007669"/>
    <property type="project" value="UniProtKB-SubCell"/>
</dbReference>
<dbReference type="PANTHER" id="PTHR21419">
    <property type="match status" value="1"/>
</dbReference>
<name>A0A381PDE2_9ZZZZ</name>
<sequence>MRRLLAILLVLMLLPALPPAEAGNDARSDTDRGYLSEQWSAGLGTALGALESIVAADIDGDGEDELVVGNAQGYLHVLDWNATYGKYSSQLHSVDLGSSVRGLIVDQLDGDDALEIAYGYMWSGGGKVRILDGGELRSEENWTSGVAWSNGYNPTDAEMEPYGLAAGDLDGDGHTELAVGADLGHLWVVDAETPEIYDNREVFPDEAEWNLDLQEDFNNEQIENVWGVTMGQLDSDPALEIAVSTKQGWIGVFDGQTGDRQWRYKVGGDLDGYCYGLLAADLDGSGIDELVVGCADKLAVFRDGALEQDNHPEVQRTDLKAAYGLEAVDLGFSNDDPELVVAVGSGDLRVLELSGSSLLTRLEWDSGETMSNGAGVTVSLMHAKPWVIHGGDGGVLKAWEIDGNNNPQLVWSTEPQQGEWSPIYSLRGGQTWGVAAGDIDDDPALEVLVGCGSGQVIAFDGETHVVDWVSPVLEKLPVGIAVVDVDNDSDVEIVISTGAPDEGRVEGEGGEGYLYIFDRSGGSFTQSYQSDNIDSALGLSVTELDGSTYPEIGLATGYIQYVLSGTEMIPYPHGEVRVFGYDGSGYDEEWGSGDLEEVVVGLAAGNADSDAQNELVAGTASGSVRVYHASDGSYALDGSVIDTERSDAYGLALSDVDDDGGNEILVGTAKKGDEKARVIIYNGDSRAQEWSREVDYGSVWGIAGGDFDNDTHSEVTWGTNGGQLFIYDGETRDYEAHTSALSGMTGHYGGLKIADLQNDGVPEIITGSNIYLWVMTSVGQTSTPDLVVVGDDIAISWSGGGGEEPAPAGSDHPNEDNDLQVNVTFRNVGGAMTSEWRLTIYDGEPRSSNEVREFECHASEENQPEGCQILAPGAELSLELGWGYLKLDPGYHEVYAEVIDLSSQETRKSNNADFTTLDVDGVPNDAPHAVATLDTATVWVNEKVRVDARGSWDNETTNGMADGDDNQADMSYRFYAGGWTSWRYDWDEDVEFANPGEYLIRVQVRDSRNLPSEEVILSLTVKANSQPIAILNGNTTAVALGEHVTFDFSTSYDPDDRAELEYRLIFGDGIYSDWLEEGGVTLLYRNPIFNPDGNLESGDLVRKSVGGSDWVFKLVAGQFLEVDNSGLTGNGYNYTLPTASGNQMTYQAKLIVRELSSGLGDDDLLTSAPSDPFYVTVTRAINQPPLAMARVGVFVEGTAIFSDTGIEAQTGEAVTFSAAESSDPDGDDMALSFVWSVSGPQGPVNLLGDSEKSSFSKVFNTPGTYTAKVSVTDERGDLIESNEVQVTVKAAVTTTDDGDEGGLDLMKLLGLVLLGTVLLAGGAMGIGWLRGDGGEAEFDDTVDGPLELACPSCNSTLAVHTPQRPIQVGCPHCQSQFILRE</sequence>
<keyword evidence="2" id="KW-0812">Transmembrane</keyword>
<keyword evidence="3" id="KW-0732">Signal</keyword>
<comment type="subcellular location">
    <subcellularLocation>
        <location evidence="1">Membrane</location>
        <topology evidence="1">Single-pass membrane protein</topology>
    </subcellularLocation>
</comment>
<evidence type="ECO:0000256" key="1">
    <source>
        <dbReference type="ARBA" id="ARBA00004167"/>
    </source>
</evidence>
<dbReference type="PROSITE" id="PS50093">
    <property type="entry name" value="PKD"/>
    <property type="match status" value="1"/>
</dbReference>
<dbReference type="Gene3D" id="2.130.10.130">
    <property type="entry name" value="Integrin alpha, N-terminal"/>
    <property type="match status" value="1"/>
</dbReference>
<dbReference type="Pfam" id="PF18911">
    <property type="entry name" value="PKD_4"/>
    <property type="match status" value="1"/>
</dbReference>
<dbReference type="SMART" id="SM00089">
    <property type="entry name" value="PKD"/>
    <property type="match status" value="1"/>
</dbReference>
<dbReference type="CDD" id="cd00146">
    <property type="entry name" value="PKD"/>
    <property type="match status" value="1"/>
</dbReference>
<accession>A0A381PDE2</accession>
<protein>
    <recommendedName>
        <fullName evidence="7">PKD domain-containing protein</fullName>
    </recommendedName>
</protein>
<proteinExistence type="predicted"/>
<dbReference type="InterPro" id="IPR013783">
    <property type="entry name" value="Ig-like_fold"/>
</dbReference>
<evidence type="ECO:0000256" key="6">
    <source>
        <dbReference type="SAM" id="MobiDB-lite"/>
    </source>
</evidence>
<keyword evidence="4" id="KW-1133">Transmembrane helix</keyword>
<dbReference type="InterPro" id="IPR045232">
    <property type="entry name" value="FAM234"/>
</dbReference>
<dbReference type="EMBL" id="UINC01000929">
    <property type="protein sequence ID" value="SUZ64267.1"/>
    <property type="molecule type" value="Genomic_DNA"/>
</dbReference>